<organism evidence="1 2">
    <name type="scientific">Marinomonas profundimaris</name>
    <dbReference type="NCBI Taxonomy" id="1208321"/>
    <lineage>
        <taxon>Bacteria</taxon>
        <taxon>Pseudomonadati</taxon>
        <taxon>Pseudomonadota</taxon>
        <taxon>Gammaproteobacteria</taxon>
        <taxon>Oceanospirillales</taxon>
        <taxon>Oceanospirillaceae</taxon>
        <taxon>Marinomonas</taxon>
    </lineage>
</organism>
<evidence type="ECO:0000313" key="2">
    <source>
        <dbReference type="Proteomes" id="UP000018857"/>
    </source>
</evidence>
<dbReference type="EMBL" id="AYOZ01000002">
    <property type="protein sequence ID" value="ETI62152.1"/>
    <property type="molecule type" value="Genomic_DNA"/>
</dbReference>
<reference evidence="1 2" key="1">
    <citation type="journal article" date="2014" name="Genome Announc.">
        <title>Draft Genome Sequence of Marinomonas sp. Strain D104, a Polycyclic Aromatic Hydrocarbon-Degrading Bacterium from the Deep-Sea Sediment of the Arctic Ocean.</title>
        <authorList>
            <person name="Dong C."/>
            <person name="Bai X."/>
            <person name="Lai Q."/>
            <person name="Xie Y."/>
            <person name="Chen X."/>
            <person name="Shao Z."/>
        </authorList>
    </citation>
    <scope>NUCLEOTIDE SEQUENCE [LARGE SCALE GENOMIC DNA]</scope>
    <source>
        <strain evidence="1 2">D104</strain>
    </source>
</reference>
<gene>
    <name evidence="1" type="ORF">D104_02830</name>
</gene>
<dbReference type="OrthoDB" id="800002at2"/>
<comment type="caution">
    <text evidence="1">The sequence shown here is derived from an EMBL/GenBank/DDBJ whole genome shotgun (WGS) entry which is preliminary data.</text>
</comment>
<dbReference type="eggNOG" id="ENOG502ZH4H">
    <property type="taxonomic scope" value="Bacteria"/>
</dbReference>
<keyword evidence="2" id="KW-1185">Reference proteome</keyword>
<protein>
    <submittedName>
        <fullName evidence="1">Uncharacterized protein</fullName>
    </submittedName>
</protein>
<dbReference type="RefSeq" id="WP_024022782.1">
    <property type="nucleotide sequence ID" value="NZ_AYOZ01000002.1"/>
</dbReference>
<dbReference type="Proteomes" id="UP000018857">
    <property type="component" value="Unassembled WGS sequence"/>
</dbReference>
<accession>W1RYW9</accession>
<name>W1RYW9_9GAMM</name>
<dbReference type="PATRIC" id="fig|1208321.3.peg.572"/>
<proteinExistence type="predicted"/>
<dbReference type="AlphaFoldDB" id="W1RYW9"/>
<sequence>MRIGIAAEGITDQAVLENICCGYFENEDLDQDLYPVQPMLDETDKSMTRGGWKYLFSYLRSTRFRDDVNSYDYLIIQVDTDVASREEFGVPALQGNQTQTQAFIINEVRNKLINEIDSGQQGFYQNNANKIIFCIAVHETECWIHPLYCEEQFCLIDDCFEVLKESIKEKDEPLFTWTSLSKKRDRYLDISEPFLDKEKILSVKDLHLSFSVFLTELDKIQILK</sequence>
<evidence type="ECO:0000313" key="1">
    <source>
        <dbReference type="EMBL" id="ETI62152.1"/>
    </source>
</evidence>